<evidence type="ECO:0000313" key="2">
    <source>
        <dbReference type="Proteomes" id="UP000050546"/>
    </source>
</evidence>
<reference evidence="1 2" key="1">
    <citation type="journal article" date="2016" name="Plant Pathol.">
        <title>Genetic characterization of strains named as Xanthomonas axonopodis pv. dieffenbachiae leads to a taxonomic revision of the X. axonopodis species complex.</title>
        <authorList>
            <person name="Constantin E.C."/>
            <person name="Cleenwerck I."/>
            <person name="Maes M."/>
            <person name="Baeyen S."/>
            <person name="Van Malderghem C."/>
            <person name="De Vos P."/>
            <person name="Cottyn B."/>
        </authorList>
    </citation>
    <scope>NUCLEOTIDE SEQUENCE [LARGE SCALE GENOMIC DNA]</scope>
    <source>
        <strain evidence="1 2">LMG 25940</strain>
    </source>
</reference>
<dbReference type="AlphaFoldDB" id="A0A1V9HBB5"/>
<comment type="caution">
    <text evidence="1">The sequence shown here is derived from an EMBL/GenBank/DDBJ whole genome shotgun (WGS) entry which is preliminary data.</text>
</comment>
<evidence type="ECO:0000313" key="1">
    <source>
        <dbReference type="EMBL" id="OQP80140.1"/>
    </source>
</evidence>
<accession>A0A1V9HBB5</accession>
<protein>
    <recommendedName>
        <fullName evidence="3">Phage tail tape measure protein</fullName>
    </recommendedName>
</protein>
<proteinExistence type="predicted"/>
<dbReference type="EMBL" id="JPYI02000047">
    <property type="protein sequence ID" value="OQP80140.1"/>
    <property type="molecule type" value="Genomic_DNA"/>
</dbReference>
<evidence type="ECO:0008006" key="3">
    <source>
        <dbReference type="Google" id="ProtNLM"/>
    </source>
</evidence>
<reference evidence="1 2" key="2">
    <citation type="journal article" date="2017" name="Plant Pathol.">
        <title>Pathogenicity and virulence gene content of Xanthomonas strains infecting Araceae, formerly known as Xanthomonas axonopodis pv. dieffenbachiae.</title>
        <authorList>
            <person name="Constantin E.C."/>
            <person name="Haegeman A."/>
            <person name="Van Vaerenbergh J."/>
            <person name="Baeyen S."/>
            <person name="Van Malderghem C."/>
            <person name="Maes M."/>
            <person name="Cottyn B."/>
        </authorList>
    </citation>
    <scope>NUCLEOTIDE SEQUENCE [LARGE SCALE GENOMIC DNA]</scope>
    <source>
        <strain evidence="1 2">LMG 25940</strain>
    </source>
</reference>
<dbReference type="Proteomes" id="UP000050546">
    <property type="component" value="Unassembled WGS sequence"/>
</dbReference>
<dbReference type="STRING" id="1437877.GCA_001564415_00053"/>
<sequence length="113" mass="11659">MQLDDFTGLTADLQRGQGAPVQAVAALGNRMRAVGAGLALATATAPVAAIDSRAPLSPPERAASAAAGGNSYVIHIHAAPGMDTTALAREVARLLEERDRRAAAARRFSLRDD</sequence>
<name>A0A1V9HBB5_9XANT</name>
<organism evidence="1 2">
    <name type="scientific">Xanthomonas phaseoli pv. dieffenbachiae</name>
    <dbReference type="NCBI Taxonomy" id="92828"/>
    <lineage>
        <taxon>Bacteria</taxon>
        <taxon>Pseudomonadati</taxon>
        <taxon>Pseudomonadota</taxon>
        <taxon>Gammaproteobacteria</taxon>
        <taxon>Lysobacterales</taxon>
        <taxon>Lysobacteraceae</taxon>
        <taxon>Xanthomonas</taxon>
    </lineage>
</organism>
<gene>
    <name evidence="1" type="ORF">IM53_008725</name>
</gene>